<organism evidence="1">
    <name type="scientific">human gut metagenome</name>
    <dbReference type="NCBI Taxonomy" id="408170"/>
    <lineage>
        <taxon>unclassified sequences</taxon>
        <taxon>metagenomes</taxon>
        <taxon>organismal metagenomes</taxon>
    </lineage>
</organism>
<feature type="non-terminal residue" evidence="1">
    <location>
        <position position="27"/>
    </location>
</feature>
<comment type="caution">
    <text evidence="1">The sequence shown here is derived from an EMBL/GenBank/DDBJ whole genome shotgun (WGS) entry which is preliminary data.</text>
</comment>
<dbReference type="EMBL" id="AZMM01006422">
    <property type="protein sequence ID" value="ETJ39703.1"/>
    <property type="molecule type" value="Genomic_DNA"/>
</dbReference>
<reference evidence="1" key="1">
    <citation type="submission" date="2013-12" db="EMBL/GenBank/DDBJ databases">
        <title>A Varibaculum cambriense genome reconstructed from a premature infant gut community with otherwise low bacterial novelty that shifts toward anaerobic metabolism during the third week of life.</title>
        <authorList>
            <person name="Brown C.T."/>
            <person name="Sharon I."/>
            <person name="Thomas B.C."/>
            <person name="Castelle C.J."/>
            <person name="Morowitz M.J."/>
            <person name="Banfield J.F."/>
        </authorList>
    </citation>
    <scope>NUCLEOTIDE SEQUENCE</scope>
</reference>
<dbReference type="AlphaFoldDB" id="W1YAV5"/>
<protein>
    <submittedName>
        <fullName evidence="1">Uncharacterized protein</fullName>
    </submittedName>
</protein>
<name>W1YAV5_9ZZZZ</name>
<evidence type="ECO:0000313" key="1">
    <source>
        <dbReference type="EMBL" id="ETJ39703.1"/>
    </source>
</evidence>
<gene>
    <name evidence="1" type="ORF">Q604_UNBC06422G0001</name>
</gene>
<accession>W1YAV5</accession>
<proteinExistence type="predicted"/>
<sequence>MLCKVQRIDGEEHYQYSIHERPISYLL</sequence>